<evidence type="ECO:0000313" key="1">
    <source>
        <dbReference type="EMBL" id="ESW18575.1"/>
    </source>
</evidence>
<name>V7BNE7_PHAVU</name>
<feature type="non-terminal residue" evidence="1">
    <location>
        <position position="100"/>
    </location>
</feature>
<organism evidence="1 2">
    <name type="scientific">Phaseolus vulgaris</name>
    <name type="common">Kidney bean</name>
    <name type="synonym">French bean</name>
    <dbReference type="NCBI Taxonomy" id="3885"/>
    <lineage>
        <taxon>Eukaryota</taxon>
        <taxon>Viridiplantae</taxon>
        <taxon>Streptophyta</taxon>
        <taxon>Embryophyta</taxon>
        <taxon>Tracheophyta</taxon>
        <taxon>Spermatophyta</taxon>
        <taxon>Magnoliopsida</taxon>
        <taxon>eudicotyledons</taxon>
        <taxon>Gunneridae</taxon>
        <taxon>Pentapetalae</taxon>
        <taxon>rosids</taxon>
        <taxon>fabids</taxon>
        <taxon>Fabales</taxon>
        <taxon>Fabaceae</taxon>
        <taxon>Papilionoideae</taxon>
        <taxon>50 kb inversion clade</taxon>
        <taxon>NPAAA clade</taxon>
        <taxon>indigoferoid/millettioid clade</taxon>
        <taxon>Phaseoleae</taxon>
        <taxon>Phaseolus</taxon>
    </lineage>
</organism>
<keyword evidence="2" id="KW-1185">Reference proteome</keyword>
<reference evidence="2" key="1">
    <citation type="journal article" date="2014" name="Nat. Genet.">
        <title>A reference genome for common bean and genome-wide analysis of dual domestications.</title>
        <authorList>
            <person name="Schmutz J."/>
            <person name="McClean P.E."/>
            <person name="Mamidi S."/>
            <person name="Wu G.A."/>
            <person name="Cannon S.B."/>
            <person name="Grimwood J."/>
            <person name="Jenkins J."/>
            <person name="Shu S."/>
            <person name="Song Q."/>
            <person name="Chavarro C."/>
            <person name="Torres-Torres M."/>
            <person name="Geffroy V."/>
            <person name="Moghaddam S.M."/>
            <person name="Gao D."/>
            <person name="Abernathy B."/>
            <person name="Barry K."/>
            <person name="Blair M."/>
            <person name="Brick M.A."/>
            <person name="Chovatia M."/>
            <person name="Gepts P."/>
            <person name="Goodstein D.M."/>
            <person name="Gonzales M."/>
            <person name="Hellsten U."/>
            <person name="Hyten D.L."/>
            <person name="Jia G."/>
            <person name="Kelly J.D."/>
            <person name="Kudrna D."/>
            <person name="Lee R."/>
            <person name="Richard M.M."/>
            <person name="Miklas P.N."/>
            <person name="Osorno J.M."/>
            <person name="Rodrigues J."/>
            <person name="Thareau V."/>
            <person name="Urrea C.A."/>
            <person name="Wang M."/>
            <person name="Yu Y."/>
            <person name="Zhang M."/>
            <person name="Wing R.A."/>
            <person name="Cregan P.B."/>
            <person name="Rokhsar D.S."/>
            <person name="Jackson S.A."/>
        </authorList>
    </citation>
    <scope>NUCLEOTIDE SEQUENCE [LARGE SCALE GENOMIC DNA]</scope>
    <source>
        <strain evidence="2">cv. G19833</strain>
    </source>
</reference>
<proteinExistence type="predicted"/>
<dbReference type="EMBL" id="CM002293">
    <property type="protein sequence ID" value="ESW18575.1"/>
    <property type="molecule type" value="Genomic_DNA"/>
</dbReference>
<gene>
    <name evidence="1" type="ORF">PHAVU_006G0526000g</name>
</gene>
<protein>
    <recommendedName>
        <fullName evidence="3">Rx N-terminal domain-containing protein</fullName>
    </recommendedName>
</protein>
<accession>V7BNE7</accession>
<evidence type="ECO:0000313" key="2">
    <source>
        <dbReference type="Proteomes" id="UP000000226"/>
    </source>
</evidence>
<evidence type="ECO:0008006" key="3">
    <source>
        <dbReference type="Google" id="ProtNLM"/>
    </source>
</evidence>
<dbReference type="AlphaFoldDB" id="V7BNE7"/>
<sequence length="100" mass="11741">MCCPCIAEILSKAIEFGITIFWKTVKKIRDVPKEVQKIEEELGDLRDSIYEADKDVEAERDDRLREDKKRKLMQSRKELFLKEDVIDEHDIRIGHVPPSA</sequence>
<dbReference type="Proteomes" id="UP000000226">
    <property type="component" value="Chromosome 6"/>
</dbReference>